<evidence type="ECO:0000256" key="1">
    <source>
        <dbReference type="ARBA" id="ARBA00001946"/>
    </source>
</evidence>
<evidence type="ECO:0000256" key="7">
    <source>
        <dbReference type="ARBA" id="ARBA00022827"/>
    </source>
</evidence>
<dbReference type="Gene3D" id="3.10.520.10">
    <property type="entry name" value="ApbE-like domains"/>
    <property type="match status" value="1"/>
</dbReference>
<keyword evidence="5" id="KW-0808">Transferase</keyword>
<dbReference type="PANTHER" id="PTHR30040:SF2">
    <property type="entry name" value="FAD:PROTEIN FMN TRANSFERASE"/>
    <property type="match status" value="1"/>
</dbReference>
<dbReference type="EC" id="2.7.1.180" evidence="2"/>
<keyword evidence="7" id="KW-0274">FAD</keyword>
<dbReference type="EMBL" id="CP054139">
    <property type="protein sequence ID" value="QKJ33262.1"/>
    <property type="molecule type" value="Genomic_DNA"/>
</dbReference>
<evidence type="ECO:0000313" key="12">
    <source>
        <dbReference type="Proteomes" id="UP000505355"/>
    </source>
</evidence>
<evidence type="ECO:0000256" key="3">
    <source>
        <dbReference type="ARBA" id="ARBA00016337"/>
    </source>
</evidence>
<reference evidence="11 12" key="1">
    <citation type="submission" date="2020-05" db="EMBL/GenBank/DDBJ databases">
        <title>Mucilaginibacter mali sp. nov.</title>
        <authorList>
            <person name="Kim H.S."/>
            <person name="Lee K.C."/>
            <person name="Suh M.K."/>
            <person name="Kim J.-S."/>
            <person name="Han K.-I."/>
            <person name="Eom M.K."/>
            <person name="Shin Y.K."/>
            <person name="Lee J.-S."/>
        </authorList>
    </citation>
    <scope>NUCLEOTIDE SEQUENCE [LARGE SCALE GENOMIC DNA]</scope>
    <source>
        <strain evidence="11 12">G2-14</strain>
    </source>
</reference>
<evidence type="ECO:0000256" key="8">
    <source>
        <dbReference type="ARBA" id="ARBA00022842"/>
    </source>
</evidence>
<dbReference type="InterPro" id="IPR014469">
    <property type="entry name" value="DUF2271"/>
</dbReference>
<dbReference type="GO" id="GO:0016740">
    <property type="term" value="F:transferase activity"/>
    <property type="evidence" value="ECO:0007669"/>
    <property type="project" value="UniProtKB-KW"/>
</dbReference>
<dbReference type="Proteomes" id="UP000505355">
    <property type="component" value="Chromosome"/>
</dbReference>
<accession>A0A7D4UMU2</accession>
<comment type="catalytic activity">
    <reaction evidence="10">
        <text>L-threonyl-[protein] + FAD = FMN-L-threonyl-[protein] + AMP + H(+)</text>
        <dbReference type="Rhea" id="RHEA:36847"/>
        <dbReference type="Rhea" id="RHEA-COMP:11060"/>
        <dbReference type="Rhea" id="RHEA-COMP:11061"/>
        <dbReference type="ChEBI" id="CHEBI:15378"/>
        <dbReference type="ChEBI" id="CHEBI:30013"/>
        <dbReference type="ChEBI" id="CHEBI:57692"/>
        <dbReference type="ChEBI" id="CHEBI:74257"/>
        <dbReference type="ChEBI" id="CHEBI:456215"/>
        <dbReference type="EC" id="2.7.1.180"/>
    </reaction>
</comment>
<evidence type="ECO:0000256" key="4">
    <source>
        <dbReference type="ARBA" id="ARBA00022630"/>
    </source>
</evidence>
<name>A0A7D4UMU2_9SPHI</name>
<dbReference type="InterPro" id="IPR024932">
    <property type="entry name" value="ApbE"/>
</dbReference>
<protein>
    <recommendedName>
        <fullName evidence="3">FAD:protein FMN transferase</fullName>
        <ecNumber evidence="2">2.7.1.180</ecNumber>
    </recommendedName>
    <alternativeName>
        <fullName evidence="9">Flavin transferase</fullName>
    </alternativeName>
</protein>
<evidence type="ECO:0000256" key="2">
    <source>
        <dbReference type="ARBA" id="ARBA00011955"/>
    </source>
</evidence>
<evidence type="ECO:0000256" key="6">
    <source>
        <dbReference type="ARBA" id="ARBA00022723"/>
    </source>
</evidence>
<proteinExistence type="predicted"/>
<comment type="cofactor">
    <cofactor evidence="1">
        <name>Mg(2+)</name>
        <dbReference type="ChEBI" id="CHEBI:18420"/>
    </cofactor>
</comment>
<organism evidence="11 12">
    <name type="scientific">Mucilaginibacter mali</name>
    <dbReference type="NCBI Taxonomy" id="2740462"/>
    <lineage>
        <taxon>Bacteria</taxon>
        <taxon>Pseudomonadati</taxon>
        <taxon>Bacteroidota</taxon>
        <taxon>Sphingobacteriia</taxon>
        <taxon>Sphingobacteriales</taxon>
        <taxon>Sphingobacteriaceae</taxon>
        <taxon>Mucilaginibacter</taxon>
    </lineage>
</organism>
<evidence type="ECO:0000313" key="11">
    <source>
        <dbReference type="EMBL" id="QKJ33262.1"/>
    </source>
</evidence>
<keyword evidence="8" id="KW-0460">Magnesium</keyword>
<sequence length="488" mass="53898">MLCSNFTVPNTKNTRVYVSDYENVLGTSLEIKVSATSPDEAAKAEDAAMAEIDRLNKILSGYDAKSEFRQWMNGSKQAVKVSPELFQVLNLFDKWRVQTNGALDASAEAVGKVWKAAAQRNQLPTQTEINNAVAQVKQAHWALDVNNQTATRLDNASLMLNTFTKSYIMDKACAAAMNTNGVNGVVLNIGGDIMVRGEHTEQINVANPKADAENDAPVAMLNISNKTVATSGNYRRGEMIQGKWYSHIVDPRTGRPVEQVISATVIAPNAVDAGALATSLNVLTPAEGKALVEKVEGAEYMMITADGKRIESDGFKALEKPAAKPAVTTASISKDKLWDTKYELSINIELAQIEGVRVHRPFVAVWVMDADKKPVRMIALWYNKPRWLRDMRSWYETYNEAFTAENSSISSTTSATRAPGKYTLKWDGKDDKGNLVKQGKYTIYIEAAREHGTYQLINQEMEFKKTQVIDLAANTEIASASLDYHKIK</sequence>
<dbReference type="GO" id="GO:0046872">
    <property type="term" value="F:metal ion binding"/>
    <property type="evidence" value="ECO:0007669"/>
    <property type="project" value="UniProtKB-KW"/>
</dbReference>
<dbReference type="SUPFAM" id="SSF143631">
    <property type="entry name" value="ApbE-like"/>
    <property type="match status" value="1"/>
</dbReference>
<dbReference type="AlphaFoldDB" id="A0A7D4UMU2"/>
<evidence type="ECO:0000256" key="9">
    <source>
        <dbReference type="ARBA" id="ARBA00031306"/>
    </source>
</evidence>
<dbReference type="PANTHER" id="PTHR30040">
    <property type="entry name" value="THIAMINE BIOSYNTHESIS LIPOPROTEIN APBE"/>
    <property type="match status" value="1"/>
</dbReference>
<keyword evidence="12" id="KW-1185">Reference proteome</keyword>
<keyword evidence="4" id="KW-0285">Flavoprotein</keyword>
<dbReference type="Pfam" id="PF10029">
    <property type="entry name" value="DUF2271"/>
    <property type="match status" value="1"/>
</dbReference>
<keyword evidence="6" id="KW-0479">Metal-binding</keyword>
<evidence type="ECO:0000256" key="5">
    <source>
        <dbReference type="ARBA" id="ARBA00022679"/>
    </source>
</evidence>
<dbReference type="Gene3D" id="2.60.40.4070">
    <property type="match status" value="1"/>
</dbReference>
<dbReference type="Pfam" id="PF02424">
    <property type="entry name" value="ApbE"/>
    <property type="match status" value="1"/>
</dbReference>
<dbReference type="KEGG" id="mmab:HQ865_23860"/>
<evidence type="ECO:0000256" key="10">
    <source>
        <dbReference type="ARBA" id="ARBA00048540"/>
    </source>
</evidence>
<dbReference type="InterPro" id="IPR003374">
    <property type="entry name" value="ApbE-like_sf"/>
</dbReference>
<gene>
    <name evidence="11" type="ORF">HQ865_23860</name>
</gene>